<dbReference type="EMBL" id="JADZGI010000003">
    <property type="protein sequence ID" value="MBH0114639.1"/>
    <property type="molecule type" value="Genomic_DNA"/>
</dbReference>
<dbReference type="Pfam" id="PF13469">
    <property type="entry name" value="Sulfotransfer_3"/>
    <property type="match status" value="1"/>
</dbReference>
<evidence type="ECO:0000313" key="2">
    <source>
        <dbReference type="Proteomes" id="UP000617634"/>
    </source>
</evidence>
<dbReference type="Proteomes" id="UP000617634">
    <property type="component" value="Unassembled WGS sequence"/>
</dbReference>
<dbReference type="InterPro" id="IPR027417">
    <property type="entry name" value="P-loop_NTPase"/>
</dbReference>
<comment type="caution">
    <text evidence="1">The sequence shown here is derived from an EMBL/GenBank/DDBJ whole genome shotgun (WGS) entry which is preliminary data.</text>
</comment>
<name>A0A931MMP6_9SPHN</name>
<dbReference type="SUPFAM" id="SSF52540">
    <property type="entry name" value="P-loop containing nucleoside triphosphate hydrolases"/>
    <property type="match status" value="1"/>
</dbReference>
<dbReference type="InterPro" id="IPR052736">
    <property type="entry name" value="Stf3_sulfotransferase"/>
</dbReference>
<proteinExistence type="predicted"/>
<sequence>MDARTKSGLNVDQLIETACFRTGRDDFGSDSFREGLEILVGDINADDRPAPLVERFRADLIQNLALRLKTIDYLKAHPELTERRVEKPVFVFGVPRTGTTLLSNLLNADPARRSALTWEIEDPFPPVRAGELTSDMRAVKKLEQEKMMLEAMPEMGKYYRNSAVYPNECIFFMAHDFKALSLESRGKLPNYRDWYFQCDMTSAYQYHKQFLQVLQHHQGGVWNLKMPSHALWLDTLKQVYPDARLIWTHRDPLTAMGSFCSIISLAHKGYTGRVDSEWIADNCTFQAVEHANRIMDYREAHGHDSIIDVHYADLAADPLEGMKALYAALGDEWTPEAEKGMANWLAANPQNKFGRHEYKLAQFGLDEASLRPKFDRYLSAYDVAREG</sequence>
<protein>
    <submittedName>
        <fullName evidence="1">Sulfotransferase</fullName>
    </submittedName>
</protein>
<reference evidence="1" key="1">
    <citation type="submission" date="2020-11" db="EMBL/GenBank/DDBJ databases">
        <title>Novosphingobium aureum sp. nov., a marine bacterium isolated from sediment of a salt flat.</title>
        <authorList>
            <person name="Yoo Y."/>
            <person name="Kim J.-J."/>
        </authorList>
    </citation>
    <scope>NUCLEOTIDE SEQUENCE</scope>
    <source>
        <strain evidence="1">YJ-S2-02</strain>
    </source>
</reference>
<keyword evidence="2" id="KW-1185">Reference proteome</keyword>
<evidence type="ECO:0000313" key="1">
    <source>
        <dbReference type="EMBL" id="MBH0114639.1"/>
    </source>
</evidence>
<organism evidence="1 2">
    <name type="scientific">Novosphingobium aureum</name>
    <dbReference type="NCBI Taxonomy" id="2792964"/>
    <lineage>
        <taxon>Bacteria</taxon>
        <taxon>Pseudomonadati</taxon>
        <taxon>Pseudomonadota</taxon>
        <taxon>Alphaproteobacteria</taxon>
        <taxon>Sphingomonadales</taxon>
        <taxon>Sphingomonadaceae</taxon>
        <taxon>Novosphingobium</taxon>
    </lineage>
</organism>
<dbReference type="Gene3D" id="3.40.50.300">
    <property type="entry name" value="P-loop containing nucleotide triphosphate hydrolases"/>
    <property type="match status" value="1"/>
</dbReference>
<dbReference type="RefSeq" id="WP_197166186.1">
    <property type="nucleotide sequence ID" value="NZ_JADZGI010000003.1"/>
</dbReference>
<dbReference type="PANTHER" id="PTHR36451">
    <property type="entry name" value="PAPS-DEPENDENT SULFOTRANSFERASE STF3"/>
    <property type="match status" value="1"/>
</dbReference>
<accession>A0A931MMP6</accession>
<dbReference type="AlphaFoldDB" id="A0A931MMP6"/>
<gene>
    <name evidence="1" type="ORF">I5E68_16950</name>
</gene>
<dbReference type="PANTHER" id="PTHR36451:SF1">
    <property type="entry name" value="OMEGA-HYDROXY-BETA-DIHYDROMENAQUINONE-9 SULFOTRANSFERASE STF3"/>
    <property type="match status" value="1"/>
</dbReference>